<reference evidence="2 3" key="1">
    <citation type="journal article" date="2010" name="Science">
        <title>Genomic comparison of the ants Camponotus floridanus and Harpegnathos saltator.</title>
        <authorList>
            <person name="Bonasio R."/>
            <person name="Zhang G."/>
            <person name="Ye C."/>
            <person name="Mutti N.S."/>
            <person name="Fang X."/>
            <person name="Qin N."/>
            <person name="Donahue G."/>
            <person name="Yang P."/>
            <person name="Li Q."/>
            <person name="Li C."/>
            <person name="Zhang P."/>
            <person name="Huang Z."/>
            <person name="Berger S.L."/>
            <person name="Reinberg D."/>
            <person name="Wang J."/>
            <person name="Liebig J."/>
        </authorList>
    </citation>
    <scope>NUCLEOTIDE SEQUENCE [LARGE SCALE GENOMIC DNA]</scope>
    <source>
        <strain evidence="3">C129</strain>
    </source>
</reference>
<dbReference type="EMBL" id="GL440674">
    <property type="protein sequence ID" value="EFN65581.1"/>
    <property type="molecule type" value="Genomic_DNA"/>
</dbReference>
<name>E2ALV9_CAMFO</name>
<keyword evidence="3" id="KW-1185">Reference proteome</keyword>
<sequence length="261" mass="29135">MINGNFRYTGTSSQFGTKRNDVTKIRNENDTVRYDTVRNDWYGKTTVGNEPPERDKSAILGVSWRPATKREKSTQTFYSNEITVALRWYPEYYDTSCFWEESYGYLNGGLQLVGGGGGGGVLDGSSPRGPRNRLITSEGHRTVTPKEWLCEALKSRADFPRISSIFSEKGSIFSAPSKFKLLDGGLLFRRGPEPDDDGSSMAESSCQLGHDRLARPYPRPFPKMFPFPSLQPGRLPIISPSGFLAVIILKLIGINIVLTYD</sequence>
<evidence type="ECO:0000313" key="2">
    <source>
        <dbReference type="EMBL" id="EFN65581.1"/>
    </source>
</evidence>
<keyword evidence="1" id="KW-1133">Transmembrane helix</keyword>
<feature type="transmembrane region" description="Helical" evidence="1">
    <location>
        <begin position="237"/>
        <end position="258"/>
    </location>
</feature>
<dbReference type="Proteomes" id="UP000000311">
    <property type="component" value="Unassembled WGS sequence"/>
</dbReference>
<accession>E2ALV9</accession>
<gene>
    <name evidence="2" type="ORF">EAG_14818</name>
</gene>
<dbReference type="InParanoid" id="E2ALV9"/>
<keyword evidence="1" id="KW-0812">Transmembrane</keyword>
<proteinExistence type="predicted"/>
<evidence type="ECO:0000313" key="3">
    <source>
        <dbReference type="Proteomes" id="UP000000311"/>
    </source>
</evidence>
<dbReference type="AlphaFoldDB" id="E2ALV9"/>
<organism evidence="3">
    <name type="scientific">Camponotus floridanus</name>
    <name type="common">Florida carpenter ant</name>
    <dbReference type="NCBI Taxonomy" id="104421"/>
    <lineage>
        <taxon>Eukaryota</taxon>
        <taxon>Metazoa</taxon>
        <taxon>Ecdysozoa</taxon>
        <taxon>Arthropoda</taxon>
        <taxon>Hexapoda</taxon>
        <taxon>Insecta</taxon>
        <taxon>Pterygota</taxon>
        <taxon>Neoptera</taxon>
        <taxon>Endopterygota</taxon>
        <taxon>Hymenoptera</taxon>
        <taxon>Apocrita</taxon>
        <taxon>Aculeata</taxon>
        <taxon>Formicoidea</taxon>
        <taxon>Formicidae</taxon>
        <taxon>Formicinae</taxon>
        <taxon>Camponotus</taxon>
    </lineage>
</organism>
<protein>
    <submittedName>
        <fullName evidence="2">Uncharacterized protein</fullName>
    </submittedName>
</protein>
<evidence type="ECO:0000256" key="1">
    <source>
        <dbReference type="SAM" id="Phobius"/>
    </source>
</evidence>
<keyword evidence="1" id="KW-0472">Membrane</keyword>